<evidence type="ECO:0000313" key="1">
    <source>
        <dbReference type="EMBL" id="AMD86821.1"/>
    </source>
</evidence>
<dbReference type="STRING" id="111015.AXF14_03405"/>
<keyword evidence="2" id="KW-1185">Reference proteome</keyword>
<dbReference type="InterPro" id="IPR028037">
    <property type="entry name" value="Antitoxin_Rv0909/MT0933"/>
</dbReference>
<dbReference type="EMBL" id="CP014228">
    <property type="protein sequence ID" value="AMD86821.1"/>
    <property type="molecule type" value="Genomic_DNA"/>
</dbReference>
<protein>
    <submittedName>
        <fullName evidence="1">Antitoxin protein</fullName>
    </submittedName>
</protein>
<dbReference type="KEGG" id="ard:AXF14_03405"/>
<proteinExistence type="predicted"/>
<dbReference type="Proteomes" id="UP000065220">
    <property type="component" value="Chromosome"/>
</dbReference>
<reference evidence="2" key="1">
    <citation type="submission" date="2016-02" db="EMBL/GenBank/DDBJ databases">
        <authorList>
            <person name="Holder M.E."/>
            <person name="Ajami N.J."/>
            <person name="Petrosino J.F."/>
        </authorList>
    </citation>
    <scope>NUCLEOTIDE SEQUENCE [LARGE SCALE GENOMIC DNA]</scope>
    <source>
        <strain evidence="2">CCUG 36733</strain>
    </source>
</reference>
<dbReference type="AlphaFoldDB" id="A0A109W296"/>
<dbReference type="Pfam" id="PF14013">
    <property type="entry name" value="MT0933_antitox"/>
    <property type="match status" value="1"/>
</dbReference>
<evidence type="ECO:0000313" key="2">
    <source>
        <dbReference type="Proteomes" id="UP000065220"/>
    </source>
</evidence>
<gene>
    <name evidence="1" type="ORF">AXF14_03405</name>
</gene>
<name>A0A109W296_ACTRD</name>
<dbReference type="RefSeq" id="WP_067940854.1">
    <property type="nucleotide sequence ID" value="NZ_CAUHMM010000083.1"/>
</dbReference>
<sequence>MGLDDLAQKAGDALSSGKAEGISDKALDAAADAAKKATGGTYDDKIDAARQAIDGRIGTD</sequence>
<organism evidence="1 2">
    <name type="scientific">Actinomyces radicidentis</name>
    <dbReference type="NCBI Taxonomy" id="111015"/>
    <lineage>
        <taxon>Bacteria</taxon>
        <taxon>Bacillati</taxon>
        <taxon>Actinomycetota</taxon>
        <taxon>Actinomycetes</taxon>
        <taxon>Actinomycetales</taxon>
        <taxon>Actinomycetaceae</taxon>
        <taxon>Actinomyces</taxon>
    </lineage>
</organism>
<accession>A0A109W296</accession>